<proteinExistence type="predicted"/>
<dbReference type="AlphaFoldDB" id="A0A538TD74"/>
<dbReference type="InterPro" id="IPR046357">
    <property type="entry name" value="PPIase_dom_sf"/>
</dbReference>
<accession>A0A538TD74</accession>
<feature type="domain" description="PpiC" evidence="3">
    <location>
        <begin position="137"/>
        <end position="227"/>
    </location>
</feature>
<evidence type="ECO:0000256" key="1">
    <source>
        <dbReference type="PROSITE-ProRule" id="PRU00278"/>
    </source>
</evidence>
<dbReference type="SUPFAM" id="SSF54534">
    <property type="entry name" value="FKBP-like"/>
    <property type="match status" value="1"/>
</dbReference>
<evidence type="ECO:0000256" key="2">
    <source>
        <dbReference type="SAM" id="SignalP"/>
    </source>
</evidence>
<feature type="chain" id="PRO_5039810601" description="PpiC domain-containing protein" evidence="2">
    <location>
        <begin position="23"/>
        <end position="574"/>
    </location>
</feature>
<evidence type="ECO:0000313" key="6">
    <source>
        <dbReference type="Proteomes" id="UP000317366"/>
    </source>
</evidence>
<protein>
    <recommendedName>
        <fullName evidence="3">PpiC domain-containing protein</fullName>
    </recommendedName>
</protein>
<sequence>MRKLRVTCAALLVLAAPAFHDAQGARPPAAQGPIATIADRRIDEADVRRAALVLADDPLRIKKPALWRKKLLDLCIDRELLALEAERAGLLKEPAIRHEIERRNAAFLYPVIRDRILVPEIQPTAAQMDSARAGGLYRRVRMSYIQTLTDHQKTIEVFAALQKGARFDSIASTYSIHPSSTQGADFGWKWAGELNRASRDALKTAKPGDILGPYPNSGSYEIYRIEAIREPEDTELREKLLRDRAAGMEGRYADALLKGFKFELNPTTANSVVFATATERVDSILASLGPDGTRQERGVRPALGILARVDGDSITYSDIAYSETLRPDGAGKVRIESTAKLRILCATAILPRLIARDAHEYGVDRDPAVARTLRLIREEVSTRAMVARAVPEPSDPGAVRAYFESHAARYQRPPARRALVAMFNSEDSARAALRSWNGIGFRDSTLIANGFREQPRASAATLLGNLYAEMPLFDTERDPLSLAARSLDAGQMAPVVHTPHGYALALVLGREAARPMTFSEAAVDAAVDAREAREEAWVTDQLNRLRAATPARTVPARLEAVRLDLSSKAGGKRR</sequence>
<dbReference type="InterPro" id="IPR000297">
    <property type="entry name" value="PPIase_PpiC"/>
</dbReference>
<evidence type="ECO:0000313" key="5">
    <source>
        <dbReference type="EMBL" id="TMQ61581.1"/>
    </source>
</evidence>
<evidence type="ECO:0000313" key="7">
    <source>
        <dbReference type="Proteomes" id="UP000319829"/>
    </source>
</evidence>
<dbReference type="Proteomes" id="UP000319829">
    <property type="component" value="Unassembled WGS sequence"/>
</dbReference>
<dbReference type="Proteomes" id="UP000317366">
    <property type="component" value="Unassembled WGS sequence"/>
</dbReference>
<gene>
    <name evidence="4" type="ORF">E6K74_02035</name>
    <name evidence="5" type="ORF">E6K77_09890</name>
</gene>
<evidence type="ECO:0000313" key="4">
    <source>
        <dbReference type="EMBL" id="TMQ55831.1"/>
    </source>
</evidence>
<keyword evidence="2" id="KW-0732">Signal</keyword>
<dbReference type="GO" id="GO:0003755">
    <property type="term" value="F:peptidyl-prolyl cis-trans isomerase activity"/>
    <property type="evidence" value="ECO:0007669"/>
    <property type="project" value="UniProtKB-KW"/>
</dbReference>
<dbReference type="EMBL" id="VBOU01000013">
    <property type="protein sequence ID" value="TMQ55831.1"/>
    <property type="molecule type" value="Genomic_DNA"/>
</dbReference>
<evidence type="ECO:0000259" key="3">
    <source>
        <dbReference type="PROSITE" id="PS50198"/>
    </source>
</evidence>
<keyword evidence="1" id="KW-0413">Isomerase</keyword>
<name>A0A538TD74_UNCEI</name>
<keyword evidence="1" id="KW-0697">Rotamase</keyword>
<dbReference type="PANTHER" id="PTHR47245:SF2">
    <property type="entry name" value="PEPTIDYL-PROLYL CIS-TRANS ISOMERASE HP_0175-RELATED"/>
    <property type="match status" value="1"/>
</dbReference>
<dbReference type="InterPro" id="IPR050245">
    <property type="entry name" value="PrsA_foldase"/>
</dbReference>
<dbReference type="Gene3D" id="3.10.50.40">
    <property type="match status" value="1"/>
</dbReference>
<dbReference type="Pfam" id="PF13145">
    <property type="entry name" value="Rotamase_2"/>
    <property type="match status" value="1"/>
</dbReference>
<dbReference type="Pfam" id="PF13616">
    <property type="entry name" value="Rotamase_3"/>
    <property type="match status" value="1"/>
</dbReference>
<dbReference type="EMBL" id="VBOX01000098">
    <property type="protein sequence ID" value="TMQ61581.1"/>
    <property type="molecule type" value="Genomic_DNA"/>
</dbReference>
<comment type="caution">
    <text evidence="5">The sequence shown here is derived from an EMBL/GenBank/DDBJ whole genome shotgun (WGS) entry which is preliminary data.</text>
</comment>
<dbReference type="PANTHER" id="PTHR47245">
    <property type="entry name" value="PEPTIDYLPROLYL ISOMERASE"/>
    <property type="match status" value="1"/>
</dbReference>
<feature type="signal peptide" evidence="2">
    <location>
        <begin position="1"/>
        <end position="22"/>
    </location>
</feature>
<reference evidence="6 7" key="1">
    <citation type="journal article" date="2019" name="Nat. Microbiol.">
        <title>Mediterranean grassland soil C-N compound turnover is dependent on rainfall and depth, and is mediated by genomically divergent microorganisms.</title>
        <authorList>
            <person name="Diamond S."/>
            <person name="Andeer P.F."/>
            <person name="Li Z."/>
            <person name="Crits-Christoph A."/>
            <person name="Burstein D."/>
            <person name="Anantharaman K."/>
            <person name="Lane K.R."/>
            <person name="Thomas B.C."/>
            <person name="Pan C."/>
            <person name="Northen T.R."/>
            <person name="Banfield J.F."/>
        </authorList>
    </citation>
    <scope>NUCLEOTIDE SEQUENCE [LARGE SCALE GENOMIC DNA]</scope>
    <source>
        <strain evidence="4">WS_4</strain>
        <strain evidence="5">WS_7</strain>
    </source>
</reference>
<organism evidence="5 6">
    <name type="scientific">Eiseniibacteriota bacterium</name>
    <dbReference type="NCBI Taxonomy" id="2212470"/>
    <lineage>
        <taxon>Bacteria</taxon>
        <taxon>Candidatus Eiseniibacteriota</taxon>
    </lineage>
</organism>
<dbReference type="PROSITE" id="PS50198">
    <property type="entry name" value="PPIC_PPIASE_2"/>
    <property type="match status" value="1"/>
</dbReference>